<reference evidence="1" key="1">
    <citation type="submission" date="2021-05" db="EMBL/GenBank/DDBJ databases">
        <authorList>
            <person name="Scholz U."/>
            <person name="Mascher M."/>
            <person name="Fiebig A."/>
        </authorList>
    </citation>
    <scope>NUCLEOTIDE SEQUENCE [LARGE SCALE GENOMIC DNA]</scope>
</reference>
<dbReference type="Proteomes" id="UP001732700">
    <property type="component" value="Chromosome 3A"/>
</dbReference>
<dbReference type="EnsemblPlants" id="AVESA.00010b.r2.3AG0433930.1">
    <property type="protein sequence ID" value="AVESA.00010b.r2.3AG0433930.1.CDS"/>
    <property type="gene ID" value="AVESA.00010b.r2.3AG0433930"/>
</dbReference>
<reference evidence="1" key="2">
    <citation type="submission" date="2025-09" db="UniProtKB">
        <authorList>
            <consortium name="EnsemblPlants"/>
        </authorList>
    </citation>
    <scope>IDENTIFICATION</scope>
</reference>
<sequence>MGTWKPQVDGALQDLRNDITTLRQQLGRVALNPILGLDSSTLQARAIPVALDGGGFAATEISDGSRGQIGHGALPQNRGPSIGDLSLTTPPTKDGIKEEITVVVLVHQPKNLDAAVSLALLHEEAMEIRRNREPRRTDGSFLYNKNNFRPLAIQATSVDKPATIHSAPRTPIPSEDKRGQESVRNAIPATSEDRVASLKSYRRSRGLCFVCGEKWAPGHKCFTIVQIHVVQEMLDAPGLNPMEQATTGAGEGGELLVISQAVVAGTDAPNTFRLLGQIQKQQVLMLIDSGSSHCFMNETIATQLKGVEREVNPIQVKIADGVVMTCNRELVGCEWWCQGATFKTDLKVLPLGGYDVIISMDWLQSHNPMGIDWVGKRLVFWDHGKLVQLKGLQAQPVECKEVEPGELLLLLQQDGVTDMVQIQCMEEGGRSIPSS</sequence>
<protein>
    <submittedName>
        <fullName evidence="1">Uncharacterized protein</fullName>
    </submittedName>
</protein>
<evidence type="ECO:0000313" key="1">
    <source>
        <dbReference type="EnsemblPlants" id="AVESA.00010b.r2.3AG0433930.1.CDS"/>
    </source>
</evidence>
<keyword evidence="2" id="KW-1185">Reference proteome</keyword>
<proteinExistence type="predicted"/>
<organism evidence="1 2">
    <name type="scientific">Avena sativa</name>
    <name type="common">Oat</name>
    <dbReference type="NCBI Taxonomy" id="4498"/>
    <lineage>
        <taxon>Eukaryota</taxon>
        <taxon>Viridiplantae</taxon>
        <taxon>Streptophyta</taxon>
        <taxon>Embryophyta</taxon>
        <taxon>Tracheophyta</taxon>
        <taxon>Spermatophyta</taxon>
        <taxon>Magnoliopsida</taxon>
        <taxon>Liliopsida</taxon>
        <taxon>Poales</taxon>
        <taxon>Poaceae</taxon>
        <taxon>BOP clade</taxon>
        <taxon>Pooideae</taxon>
        <taxon>Poodae</taxon>
        <taxon>Poeae</taxon>
        <taxon>Poeae Chloroplast Group 1 (Aveneae type)</taxon>
        <taxon>Aveninae</taxon>
        <taxon>Avena</taxon>
    </lineage>
</organism>
<accession>A0ACD5VEF7</accession>
<name>A0ACD5VEF7_AVESA</name>
<evidence type="ECO:0000313" key="2">
    <source>
        <dbReference type="Proteomes" id="UP001732700"/>
    </source>
</evidence>